<feature type="transmembrane region" description="Helical" evidence="9">
    <location>
        <begin position="339"/>
        <end position="358"/>
    </location>
</feature>
<dbReference type="EMBL" id="CP065738">
    <property type="protein sequence ID" value="QPT53881.1"/>
    <property type="molecule type" value="Genomic_DNA"/>
</dbReference>
<protein>
    <submittedName>
        <fullName evidence="10">Iron chelate uptake ABC transporter family permease subunit</fullName>
    </submittedName>
</protein>
<evidence type="ECO:0000313" key="10">
    <source>
        <dbReference type="EMBL" id="QPT53881.1"/>
    </source>
</evidence>
<dbReference type="PANTHER" id="PTHR30472">
    <property type="entry name" value="FERRIC ENTEROBACTIN TRANSPORT SYSTEM PERMEASE PROTEIN"/>
    <property type="match status" value="1"/>
</dbReference>
<evidence type="ECO:0000256" key="5">
    <source>
        <dbReference type="ARBA" id="ARBA00022692"/>
    </source>
</evidence>
<evidence type="ECO:0000256" key="9">
    <source>
        <dbReference type="SAM" id="Phobius"/>
    </source>
</evidence>
<dbReference type="SUPFAM" id="SSF81345">
    <property type="entry name" value="ABC transporter involved in vitamin B12 uptake, BtuC"/>
    <property type="match status" value="1"/>
</dbReference>
<feature type="transmembrane region" description="Helical" evidence="9">
    <location>
        <begin position="222"/>
        <end position="244"/>
    </location>
</feature>
<dbReference type="Proteomes" id="UP000594975">
    <property type="component" value="Chromosome"/>
</dbReference>
<evidence type="ECO:0000256" key="7">
    <source>
        <dbReference type="ARBA" id="ARBA00023136"/>
    </source>
</evidence>
<gene>
    <name evidence="10" type="ORF">I6G21_01315</name>
</gene>
<dbReference type="InterPro" id="IPR037294">
    <property type="entry name" value="ABC_BtuC-like"/>
</dbReference>
<comment type="subcellular location">
    <subcellularLocation>
        <location evidence="1">Cell membrane</location>
        <topology evidence="1">Multi-pass membrane protein</topology>
    </subcellularLocation>
</comment>
<evidence type="ECO:0000256" key="8">
    <source>
        <dbReference type="SAM" id="MobiDB-lite"/>
    </source>
</evidence>
<feature type="transmembrane region" description="Helical" evidence="9">
    <location>
        <begin position="128"/>
        <end position="146"/>
    </location>
</feature>
<feature type="transmembrane region" description="Helical" evidence="9">
    <location>
        <begin position="45"/>
        <end position="63"/>
    </location>
</feature>
<comment type="similarity">
    <text evidence="2">Belongs to the binding-protein-dependent transport system permease family. FecCD subfamily.</text>
</comment>
<dbReference type="GO" id="GO:0033214">
    <property type="term" value="P:siderophore-iron import into cell"/>
    <property type="evidence" value="ECO:0007669"/>
    <property type="project" value="TreeGrafter"/>
</dbReference>
<feature type="transmembrane region" description="Helical" evidence="9">
    <location>
        <begin position="308"/>
        <end position="327"/>
    </location>
</feature>
<feature type="transmembrane region" description="Helical" evidence="9">
    <location>
        <begin position="183"/>
        <end position="202"/>
    </location>
</feature>
<organism evidence="10 11">
    <name type="scientific">Rothia kristinae</name>
    <dbReference type="NCBI Taxonomy" id="37923"/>
    <lineage>
        <taxon>Bacteria</taxon>
        <taxon>Bacillati</taxon>
        <taxon>Actinomycetota</taxon>
        <taxon>Actinomycetes</taxon>
        <taxon>Micrococcales</taxon>
        <taxon>Micrococcaceae</taxon>
        <taxon>Rothia</taxon>
    </lineage>
</organism>
<feature type="compositionally biased region" description="Low complexity" evidence="8">
    <location>
        <begin position="1"/>
        <end position="10"/>
    </location>
</feature>
<evidence type="ECO:0000313" key="11">
    <source>
        <dbReference type="Proteomes" id="UP000594975"/>
    </source>
</evidence>
<keyword evidence="4" id="KW-1003">Cell membrane</keyword>
<feature type="region of interest" description="Disordered" evidence="8">
    <location>
        <begin position="1"/>
        <end position="29"/>
    </location>
</feature>
<dbReference type="GO" id="GO:0005886">
    <property type="term" value="C:plasma membrane"/>
    <property type="evidence" value="ECO:0007669"/>
    <property type="project" value="UniProtKB-SubCell"/>
</dbReference>
<feature type="transmembrane region" description="Helical" evidence="9">
    <location>
        <begin position="274"/>
        <end position="296"/>
    </location>
</feature>
<accession>A0A7T3CGT6</accession>
<sequence length="364" mass="36886">MPQEGRGPVNRVRRRPPTQTRPARTLRLGGGPRGFGLRVSLRQTLVLTALAVVLFGLAVLALMQGEYRLSPGEVLHTLTGGGPRLARYFVTEVRAPRVLAAILVGAALGLSGAIFQVVSGNPLGSPDIIGFTHGAATGALLQIIVFDAGPGGVALGAVLGGLGTAVVVWGLTRRTGLGGYRVVLIGIGVGSTLSALNSLLVVRASLTQAQTAAAWLVGSLNAMTWAKVALLGIALLILLPALLWLARPLTALMYGDAVAAGIGVPVGRVRVLSLFVGVLLVALATATTGPVAFVALAAPHICRTLTRVTGAGLAGAALTGAVLVLGADLLAQHALPGTLAVGVVTGALGGCYLVYLIAAERRRP</sequence>
<proteinExistence type="inferred from homology"/>
<evidence type="ECO:0000256" key="4">
    <source>
        <dbReference type="ARBA" id="ARBA00022475"/>
    </source>
</evidence>
<dbReference type="PANTHER" id="PTHR30472:SF24">
    <property type="entry name" value="FERRIC ENTEROBACTIN TRANSPORT SYSTEM PERMEASE PROTEIN FEPG"/>
    <property type="match status" value="1"/>
</dbReference>
<keyword evidence="3" id="KW-0813">Transport</keyword>
<evidence type="ECO:0000256" key="1">
    <source>
        <dbReference type="ARBA" id="ARBA00004651"/>
    </source>
</evidence>
<feature type="transmembrane region" description="Helical" evidence="9">
    <location>
        <begin position="98"/>
        <end position="116"/>
    </location>
</feature>
<keyword evidence="5 9" id="KW-0812">Transmembrane</keyword>
<dbReference type="GO" id="GO:0022857">
    <property type="term" value="F:transmembrane transporter activity"/>
    <property type="evidence" value="ECO:0007669"/>
    <property type="project" value="InterPro"/>
</dbReference>
<feature type="compositionally biased region" description="Low complexity" evidence="8">
    <location>
        <begin position="17"/>
        <end position="27"/>
    </location>
</feature>
<dbReference type="CDD" id="cd06550">
    <property type="entry name" value="TM_ABC_iron-siderophores_like"/>
    <property type="match status" value="1"/>
</dbReference>
<dbReference type="InterPro" id="IPR000522">
    <property type="entry name" value="ABC_transptr_permease_BtuC"/>
</dbReference>
<dbReference type="Pfam" id="PF01032">
    <property type="entry name" value="FecCD"/>
    <property type="match status" value="1"/>
</dbReference>
<keyword evidence="7 9" id="KW-0472">Membrane</keyword>
<keyword evidence="6 9" id="KW-1133">Transmembrane helix</keyword>
<dbReference type="KEGG" id="rkr:I6G21_01315"/>
<dbReference type="AlphaFoldDB" id="A0A7T3CGT6"/>
<reference evidence="10 11" key="1">
    <citation type="submission" date="2020-12" db="EMBL/GenBank/DDBJ databases">
        <title>FDA dAtabase for Regulatory Grade micrObial Sequences (FDA-ARGOS): Supporting development and validation of Infectious Disease Dx tests.</title>
        <authorList>
            <person name="Sproer C."/>
            <person name="Gronow S."/>
            <person name="Severitt S."/>
            <person name="Schroder I."/>
            <person name="Tallon L."/>
            <person name="Sadzewicz L."/>
            <person name="Zhao X."/>
            <person name="Boylan J."/>
            <person name="Ott S."/>
            <person name="Bowen H."/>
            <person name="Vavikolanu K."/>
            <person name="Mehta A."/>
            <person name="Aluvathingal J."/>
            <person name="Nadendla S."/>
            <person name="Lowell S."/>
            <person name="Myers T."/>
            <person name="Yan Y."/>
            <person name="Sichtig H."/>
        </authorList>
    </citation>
    <scope>NUCLEOTIDE SEQUENCE [LARGE SCALE GENOMIC DNA]</scope>
    <source>
        <strain evidence="10 11">FDAARGOS_864</strain>
    </source>
</reference>
<dbReference type="Gene3D" id="1.10.3470.10">
    <property type="entry name" value="ABC transporter involved in vitamin B12 uptake, BtuC"/>
    <property type="match status" value="1"/>
</dbReference>
<evidence type="ECO:0000256" key="2">
    <source>
        <dbReference type="ARBA" id="ARBA00007935"/>
    </source>
</evidence>
<evidence type="ECO:0000256" key="6">
    <source>
        <dbReference type="ARBA" id="ARBA00022989"/>
    </source>
</evidence>
<evidence type="ECO:0000256" key="3">
    <source>
        <dbReference type="ARBA" id="ARBA00022448"/>
    </source>
</evidence>
<name>A0A7T3CGT6_9MICC</name>
<feature type="transmembrane region" description="Helical" evidence="9">
    <location>
        <begin position="152"/>
        <end position="171"/>
    </location>
</feature>